<comment type="caution">
    <text evidence="1">The sequence shown here is derived from an EMBL/GenBank/DDBJ whole genome shotgun (WGS) entry which is preliminary data.</text>
</comment>
<sequence>MARVIRRWRAAVALAVATAAAVVGSPPGGGGVAAHSSCRSPLESTWSNSCRIGGINGAWKNCPGPCPRDPDRKNYRVEQFRRGQWIPFVYYKNNHSGGFLRLSLVPLHHRFNAWAHKRNAFRWSCWDHGMVNCPQRNSHECGTDRNGKRYQQWVEIPKVFPDGEYYLSYLWYGGTFRQGDYYSCAKIRISGGPIQNTWKPIYVNNKNGQCYSTASTLGQCRQEPCYRPPHWIRPDAWNGRTPGQLNRWEVTK</sequence>
<accession>A0ACC3C5K9</accession>
<evidence type="ECO:0000313" key="2">
    <source>
        <dbReference type="Proteomes" id="UP000798662"/>
    </source>
</evidence>
<gene>
    <name evidence="1" type="ORF">I4F81_007790</name>
</gene>
<dbReference type="EMBL" id="CM020619">
    <property type="protein sequence ID" value="KAK1865256.1"/>
    <property type="molecule type" value="Genomic_DNA"/>
</dbReference>
<reference evidence="1" key="1">
    <citation type="submission" date="2019-11" db="EMBL/GenBank/DDBJ databases">
        <title>Nori genome reveals adaptations in red seaweeds to the harsh intertidal environment.</title>
        <authorList>
            <person name="Wang D."/>
            <person name="Mao Y."/>
        </authorList>
    </citation>
    <scope>NUCLEOTIDE SEQUENCE</scope>
    <source>
        <tissue evidence="1">Gametophyte</tissue>
    </source>
</reference>
<dbReference type="Proteomes" id="UP000798662">
    <property type="component" value="Chromosome 2"/>
</dbReference>
<name>A0ACC3C5K9_PYRYE</name>
<organism evidence="1 2">
    <name type="scientific">Pyropia yezoensis</name>
    <name type="common">Susabi-nori</name>
    <name type="synonym">Porphyra yezoensis</name>
    <dbReference type="NCBI Taxonomy" id="2788"/>
    <lineage>
        <taxon>Eukaryota</taxon>
        <taxon>Rhodophyta</taxon>
        <taxon>Bangiophyceae</taxon>
        <taxon>Bangiales</taxon>
        <taxon>Bangiaceae</taxon>
        <taxon>Pyropia</taxon>
    </lineage>
</organism>
<keyword evidence="2" id="KW-1185">Reference proteome</keyword>
<protein>
    <submittedName>
        <fullName evidence="1">Uncharacterized protein</fullName>
    </submittedName>
</protein>
<evidence type="ECO:0000313" key="1">
    <source>
        <dbReference type="EMBL" id="KAK1865256.1"/>
    </source>
</evidence>
<proteinExistence type="predicted"/>